<organism evidence="1 2">
    <name type="scientific">candidate division KSB3 bacterium</name>
    <dbReference type="NCBI Taxonomy" id="2044937"/>
    <lineage>
        <taxon>Bacteria</taxon>
        <taxon>candidate division KSB3</taxon>
    </lineage>
</organism>
<dbReference type="EMBL" id="WJJP01000463">
    <property type="protein sequence ID" value="MBD3325754.1"/>
    <property type="molecule type" value="Genomic_DNA"/>
</dbReference>
<reference evidence="1" key="1">
    <citation type="submission" date="2019-11" db="EMBL/GenBank/DDBJ databases">
        <title>Microbial mats filling the niche in hypersaline microbial mats.</title>
        <authorList>
            <person name="Wong H.L."/>
            <person name="Macleod F.I."/>
            <person name="White R.A. III"/>
            <person name="Burns B.P."/>
        </authorList>
    </citation>
    <scope>NUCLEOTIDE SEQUENCE</scope>
    <source>
        <strain evidence="1">Rbin_158</strain>
    </source>
</reference>
<proteinExistence type="predicted"/>
<accession>A0A9D5Q6E4</accession>
<dbReference type="Proteomes" id="UP000649604">
    <property type="component" value="Unassembled WGS sequence"/>
</dbReference>
<sequence length="72" mass="8094">MISYKVVELSIVTDETIEDALNTWTAQGWIFDSLHFAMGAGSKRPSMAFIFFSCSENNQSQERNTKGERGTL</sequence>
<gene>
    <name evidence="1" type="ORF">GF339_14300</name>
</gene>
<evidence type="ECO:0000313" key="2">
    <source>
        <dbReference type="Proteomes" id="UP000649604"/>
    </source>
</evidence>
<comment type="caution">
    <text evidence="1">The sequence shown here is derived from an EMBL/GenBank/DDBJ whole genome shotgun (WGS) entry which is preliminary data.</text>
</comment>
<name>A0A9D5Q6E4_9BACT</name>
<evidence type="ECO:0000313" key="1">
    <source>
        <dbReference type="EMBL" id="MBD3325754.1"/>
    </source>
</evidence>
<dbReference type="AlphaFoldDB" id="A0A9D5Q6E4"/>
<protein>
    <submittedName>
        <fullName evidence="1">DUF4177 domain-containing protein</fullName>
    </submittedName>
</protein>